<dbReference type="PANTHER" id="PTHR18966">
    <property type="entry name" value="IONOTROPIC GLUTAMATE RECEPTOR"/>
    <property type="match status" value="1"/>
</dbReference>
<organism evidence="20 21">
    <name type="scientific">Theobroma cacao</name>
    <name type="common">Cacao</name>
    <name type="synonym">Cocoa</name>
    <dbReference type="NCBI Taxonomy" id="3641"/>
    <lineage>
        <taxon>Eukaryota</taxon>
        <taxon>Viridiplantae</taxon>
        <taxon>Streptophyta</taxon>
        <taxon>Embryophyta</taxon>
        <taxon>Tracheophyta</taxon>
        <taxon>Spermatophyta</taxon>
        <taxon>Magnoliopsida</taxon>
        <taxon>eudicotyledons</taxon>
        <taxon>Gunneridae</taxon>
        <taxon>Pentapetalae</taxon>
        <taxon>rosids</taxon>
        <taxon>malvids</taxon>
        <taxon>Malvales</taxon>
        <taxon>Malvaceae</taxon>
        <taxon>Byttnerioideae</taxon>
        <taxon>Theobroma</taxon>
    </lineage>
</organism>
<evidence type="ECO:0000259" key="19">
    <source>
        <dbReference type="SMART" id="SM00079"/>
    </source>
</evidence>
<protein>
    <recommendedName>
        <fullName evidence="13">Glutamate receptor</fullName>
    </recommendedName>
</protein>
<dbReference type="FunFam" id="3.40.190.10:FF:000054">
    <property type="entry name" value="Glutamate receptor"/>
    <property type="match status" value="1"/>
</dbReference>
<name>A0A061FLF5_THECC</name>
<comment type="subcellular location">
    <subcellularLocation>
        <location evidence="1">Membrane</location>
        <topology evidence="1">Multi-pass membrane protein</topology>
    </subcellularLocation>
</comment>
<dbReference type="SMART" id="SM00062">
    <property type="entry name" value="PBPb"/>
    <property type="match status" value="1"/>
</dbReference>
<keyword evidence="5 17" id="KW-0732">Signal</keyword>
<dbReference type="PRINTS" id="PR01176">
    <property type="entry name" value="GABABRECEPTR"/>
</dbReference>
<evidence type="ECO:0000313" key="21">
    <source>
        <dbReference type="Proteomes" id="UP000026915"/>
    </source>
</evidence>
<dbReference type="Proteomes" id="UP000026915">
    <property type="component" value="Chromosome 8"/>
</dbReference>
<dbReference type="InterPro" id="IPR001320">
    <property type="entry name" value="Iontro_rcpt_C"/>
</dbReference>
<feature type="disulfide bond" evidence="14">
    <location>
        <begin position="696"/>
        <end position="750"/>
    </location>
</feature>
<evidence type="ECO:0000256" key="14">
    <source>
        <dbReference type="PIRSR" id="PIRSR037090-50"/>
    </source>
</evidence>
<keyword evidence="10" id="KW-0325">Glycoprotein</keyword>
<feature type="compositionally biased region" description="Basic and acidic residues" evidence="15">
    <location>
        <begin position="838"/>
        <end position="863"/>
    </location>
</feature>
<gene>
    <name evidence="20" type="ORF">TCM_034421</name>
</gene>
<keyword evidence="12 13" id="KW-0407">Ion channel</keyword>
<dbReference type="InterPro" id="IPR044440">
    <property type="entry name" value="GABAb_receptor_plant_PBP1"/>
</dbReference>
<dbReference type="InterPro" id="IPR028082">
    <property type="entry name" value="Peripla_BP_I"/>
</dbReference>
<evidence type="ECO:0000256" key="5">
    <source>
        <dbReference type="ARBA" id="ARBA00022729"/>
    </source>
</evidence>
<keyword evidence="14" id="KW-1015">Disulfide bond</keyword>
<dbReference type="SUPFAM" id="SSF53850">
    <property type="entry name" value="Periplasmic binding protein-like II"/>
    <property type="match status" value="1"/>
</dbReference>
<dbReference type="CDD" id="cd13686">
    <property type="entry name" value="GluR_Plant"/>
    <property type="match status" value="1"/>
</dbReference>
<comment type="function">
    <text evidence="13">Glutamate-gated receptor that probably acts as non-selective cation channel.</text>
</comment>
<feature type="region of interest" description="Disordered" evidence="15">
    <location>
        <begin position="823"/>
        <end position="870"/>
    </location>
</feature>
<comment type="similarity">
    <text evidence="2 13">Belongs to the glutamate-gated ion channel (TC 1.A.10.1) family.</text>
</comment>
<feature type="domain" description="Ionotropic glutamate receptor C-terminal" evidence="19">
    <location>
        <begin position="469"/>
        <end position="747"/>
    </location>
</feature>
<feature type="transmembrane region" description="Helical" evidence="16">
    <location>
        <begin position="767"/>
        <end position="787"/>
    </location>
</feature>
<dbReference type="InterPro" id="IPR001828">
    <property type="entry name" value="ANF_lig-bd_rcpt"/>
</dbReference>
<evidence type="ECO:0000256" key="17">
    <source>
        <dbReference type="SAM" id="SignalP"/>
    </source>
</evidence>
<dbReference type="Pfam" id="PF00497">
    <property type="entry name" value="SBP_bac_3"/>
    <property type="match status" value="1"/>
</dbReference>
<evidence type="ECO:0000256" key="8">
    <source>
        <dbReference type="ARBA" id="ARBA00023136"/>
    </source>
</evidence>
<dbReference type="FunFam" id="3.40.50.2300:FF:000081">
    <property type="entry name" value="Glutamate receptor"/>
    <property type="match status" value="1"/>
</dbReference>
<feature type="signal peptide" evidence="17">
    <location>
        <begin position="1"/>
        <end position="22"/>
    </location>
</feature>
<keyword evidence="8 13" id="KW-0472">Membrane</keyword>
<dbReference type="Gene3D" id="3.40.190.10">
    <property type="entry name" value="Periplasmic binding protein-like II"/>
    <property type="match status" value="3"/>
</dbReference>
<evidence type="ECO:0000256" key="4">
    <source>
        <dbReference type="ARBA" id="ARBA00022692"/>
    </source>
</evidence>
<evidence type="ECO:0000313" key="20">
    <source>
        <dbReference type="EMBL" id="EOY15324.1"/>
    </source>
</evidence>
<accession>A0A061FLF5</accession>
<dbReference type="Gramene" id="EOY15324">
    <property type="protein sequence ID" value="EOY15324"/>
    <property type="gene ID" value="TCM_034421"/>
</dbReference>
<reference evidence="20 21" key="1">
    <citation type="journal article" date="2013" name="Genome Biol.">
        <title>The genome sequence of the most widely cultivated cacao type and its use to identify candidate genes regulating pod color.</title>
        <authorList>
            <person name="Motamayor J.C."/>
            <person name="Mockaitis K."/>
            <person name="Schmutz J."/>
            <person name="Haiminen N."/>
            <person name="Iii D.L."/>
            <person name="Cornejo O."/>
            <person name="Findley S.D."/>
            <person name="Zheng P."/>
            <person name="Utro F."/>
            <person name="Royaert S."/>
            <person name="Saski C."/>
            <person name="Jenkins J."/>
            <person name="Podicheti R."/>
            <person name="Zhao M."/>
            <person name="Scheffler B.E."/>
            <person name="Stack J.C."/>
            <person name="Feltus F.A."/>
            <person name="Mustiga G.M."/>
            <person name="Amores F."/>
            <person name="Phillips W."/>
            <person name="Marelli J.P."/>
            <person name="May G.D."/>
            <person name="Shapiro H."/>
            <person name="Ma J."/>
            <person name="Bustamante C.D."/>
            <person name="Schnell R.J."/>
            <person name="Main D."/>
            <person name="Gilbert D."/>
            <person name="Parida L."/>
            <person name="Kuhn D.N."/>
        </authorList>
    </citation>
    <scope>NUCLEOTIDE SEQUENCE [LARGE SCALE GENOMIC DNA]</scope>
    <source>
        <strain evidence="21">cv. Matina 1-6</strain>
    </source>
</reference>
<proteinExistence type="inferred from homology"/>
<evidence type="ECO:0000256" key="1">
    <source>
        <dbReference type="ARBA" id="ARBA00004141"/>
    </source>
</evidence>
<feature type="chain" id="PRO_5001602698" description="Glutamate receptor" evidence="17">
    <location>
        <begin position="23"/>
        <end position="870"/>
    </location>
</feature>
<keyword evidence="11 13" id="KW-1071">Ligand-gated ion channel</keyword>
<evidence type="ECO:0000256" key="11">
    <source>
        <dbReference type="ARBA" id="ARBA00023286"/>
    </source>
</evidence>
<dbReference type="CDD" id="cd19990">
    <property type="entry name" value="PBP1_GABAb_receptor_plant"/>
    <property type="match status" value="1"/>
</dbReference>
<dbReference type="FunFam" id="3.40.190.10:FF:000175">
    <property type="entry name" value="Glutamate receptor"/>
    <property type="match status" value="1"/>
</dbReference>
<dbReference type="Pfam" id="PF01094">
    <property type="entry name" value="ANF_receptor"/>
    <property type="match status" value="1"/>
</dbReference>
<keyword evidence="4 16" id="KW-0812">Transmembrane</keyword>
<keyword evidence="3 13" id="KW-0813">Transport</keyword>
<evidence type="ECO:0000256" key="2">
    <source>
        <dbReference type="ARBA" id="ARBA00008685"/>
    </source>
</evidence>
<evidence type="ECO:0000256" key="12">
    <source>
        <dbReference type="ARBA" id="ARBA00023303"/>
    </source>
</evidence>
<feature type="domain" description="Solute-binding protein family 3/N-terminal" evidence="18">
    <location>
        <begin position="467"/>
        <end position="748"/>
    </location>
</feature>
<dbReference type="PIRSF" id="PIRSF037090">
    <property type="entry name" value="Iontro_Glu-like_rcpt_pln"/>
    <property type="match status" value="1"/>
</dbReference>
<dbReference type="SUPFAM" id="SSF53822">
    <property type="entry name" value="Periplasmic binding protein-like I"/>
    <property type="match status" value="1"/>
</dbReference>
<evidence type="ECO:0000256" key="3">
    <source>
        <dbReference type="ARBA" id="ARBA00022448"/>
    </source>
</evidence>
<keyword evidence="6 16" id="KW-1133">Transmembrane helix</keyword>
<evidence type="ECO:0000259" key="18">
    <source>
        <dbReference type="SMART" id="SM00062"/>
    </source>
</evidence>
<dbReference type="GO" id="GO:0015276">
    <property type="term" value="F:ligand-gated monoatomic ion channel activity"/>
    <property type="evidence" value="ECO:0007669"/>
    <property type="project" value="InterPro"/>
</dbReference>
<dbReference type="InterPro" id="IPR017103">
    <property type="entry name" value="Iontropic_Glu_rcpt_pln"/>
</dbReference>
<evidence type="ECO:0000256" key="15">
    <source>
        <dbReference type="SAM" id="MobiDB-lite"/>
    </source>
</evidence>
<dbReference type="AlphaFoldDB" id="A0A061FLF5"/>
<dbReference type="InterPro" id="IPR001638">
    <property type="entry name" value="Solute-binding_3/MltF_N"/>
</dbReference>
<feature type="transmembrane region" description="Helical" evidence="16">
    <location>
        <begin position="590"/>
        <end position="608"/>
    </location>
</feature>
<keyword evidence="9 13" id="KW-0675">Receptor</keyword>
<evidence type="ECO:0000256" key="10">
    <source>
        <dbReference type="ARBA" id="ARBA00023180"/>
    </source>
</evidence>
<evidence type="ECO:0000256" key="6">
    <source>
        <dbReference type="ARBA" id="ARBA00022989"/>
    </source>
</evidence>
<dbReference type="InterPro" id="IPR015683">
    <property type="entry name" value="Ionotropic_Glu_rcpt"/>
</dbReference>
<evidence type="ECO:0000256" key="9">
    <source>
        <dbReference type="ARBA" id="ARBA00023170"/>
    </source>
</evidence>
<evidence type="ECO:0000256" key="16">
    <source>
        <dbReference type="SAM" id="Phobius"/>
    </source>
</evidence>
<dbReference type="SMART" id="SM00079">
    <property type="entry name" value="PBPe"/>
    <property type="match status" value="1"/>
</dbReference>
<evidence type="ECO:0000256" key="7">
    <source>
        <dbReference type="ARBA" id="ARBA00023065"/>
    </source>
</evidence>
<evidence type="ECO:0000256" key="13">
    <source>
        <dbReference type="PIRNR" id="PIRNR037090"/>
    </source>
</evidence>
<dbReference type="Gene3D" id="3.40.50.2300">
    <property type="match status" value="2"/>
</dbReference>
<dbReference type="GO" id="GO:0016020">
    <property type="term" value="C:membrane"/>
    <property type="evidence" value="ECO:0007669"/>
    <property type="project" value="UniProtKB-SubCell"/>
</dbReference>
<dbReference type="Gene3D" id="1.10.287.70">
    <property type="match status" value="1"/>
</dbReference>
<keyword evidence="21" id="KW-1185">Reference proteome</keyword>
<dbReference type="EMBL" id="CM001886">
    <property type="protein sequence ID" value="EOY15324.1"/>
    <property type="molecule type" value="Genomic_DNA"/>
</dbReference>
<keyword evidence="7 13" id="KW-0406">Ion transport</keyword>
<sequence>MNAAWFLLLLSLHFGVFKIGYGRNASTRPPVVNIGAIFSFDTTVGRVAKIAINEAVKDVNSNLSILQGTKLAVTMQDSNCSGFVGMVEALQYMETDVVAIIGPQCAVVAHIISHVANELQVPLLSFAVTDPTLSSLQFPFFVRTTQSDLYQMTAVAEIVEHYGWKEVIAIFIDDDGGRNGVSALNDKLAERRCRISYKVGIPPDSVANRGAIMDILVKVALMQSRIVVLHVNSMIGFKVFSVANYLGMMGNGYVWIATDWLSSVLDSDSPLPSETMETIQGVLTLRPHTPDSDRKRAFFSRWNKITGGSLGLNTYGLYAYDSVWLLAHALDDFFNQGGIISFSNDSRISSVAGSTLHLDAMSIFDDGMLLLKNILLSNFVGLTGPLKFNTDRSLILPAYDIINVLGTGFRRIGYWSNYSGLSTVSPETLYTRQPNRSSASQKLYSVIWPGETSSKPRGWVFPNNGKQLRIGVPNRASYREFVSRVRGTDFFKGFCIDIFTAAVNLLPYAVPYKFISFGDGRNNPSYTELVNKITTGDFDAVVGDIAIVTNRTKTVDFTQPYISSGLVIVSPFKKQNTGAWAFLRPFSPRMWIVTGSFFLVVGIVVWILEHRINDDFRGPLKGIDSLIKSDEPIGFQVGSFAEHYLSQELNISRSRLVALGSPEAYASALKLGPEKGGVAAVVDERPYIELFLSSQCTFRIVGQEFTKSGWGFAFPRDSPLAVDMSTAILALAENGDLQRIRDKWLLQSTCSLESTEIESNRLHLSSFWGLFLICGIACFIALFIYFLQILRQLRRVPPPESASTGQGSLRSGGLQRFLSLMDEKEDQSKSGQKRRKIEKSLSDNDRDDELGRKPKRRETEMTRSDVNSGN</sequence>